<reference evidence="2" key="1">
    <citation type="journal article" date="2009" name="BMC Genomics">
        <title>The complete genome sequence of Staphylothermus marinus reveals differences in sulfur metabolism among heterotrophic Crenarchaeota.</title>
        <authorList>
            <person name="Anderson I.J."/>
            <person name="Dharmarajan L."/>
            <person name="Rodriguez J."/>
            <person name="Hooper S."/>
            <person name="Porat I."/>
            <person name="Ulrich L.E."/>
            <person name="Elkins J.G."/>
            <person name="Mavromatis K."/>
            <person name="Sun H."/>
            <person name="Land M."/>
            <person name="Lapidus A."/>
            <person name="Lucas S."/>
            <person name="Barry K."/>
            <person name="Huber H."/>
            <person name="Zhulin I.B."/>
            <person name="Whitman W.B."/>
            <person name="Mukhopadhyay B."/>
            <person name="Woese C."/>
            <person name="Bristow J."/>
            <person name="Kyrpides N."/>
        </authorList>
    </citation>
    <scope>NUCLEOTIDE SEQUENCE [LARGE SCALE GENOMIC DNA]</scope>
    <source>
        <strain evidence="2">ATCC 43588 / DSM 3639 / JCM 9404 / F1</strain>
    </source>
</reference>
<dbReference type="HOGENOM" id="CLU_1811524_0_0_2"/>
<gene>
    <name evidence="1" type="ordered locus">Smar_1323</name>
</gene>
<name>A3DP54_STAMF</name>
<reference evidence="1 2" key="2">
    <citation type="journal article" date="2009" name="Stand. Genomic Sci.">
        <title>Complete genome sequence of Staphylothermus marinus Stetter and Fiala 1986 type strain F1.</title>
        <authorList>
            <person name="Anderson I.J."/>
            <person name="Sun H."/>
            <person name="Lapidus A."/>
            <person name="Copeland A."/>
            <person name="Glavina Del Rio T."/>
            <person name="Tice H."/>
            <person name="Dalin E."/>
            <person name="Lucas S."/>
            <person name="Barry K."/>
            <person name="Land M."/>
            <person name="Richardson P."/>
            <person name="Huber H."/>
            <person name="Kyrpides N.C."/>
        </authorList>
    </citation>
    <scope>NUCLEOTIDE SEQUENCE [LARGE SCALE GENOMIC DNA]</scope>
    <source>
        <strain evidence="2">ATCC 43588 / DSM 3639 / JCM 9404 / F1</strain>
    </source>
</reference>
<dbReference type="EMBL" id="CP000575">
    <property type="protein sequence ID" value="ABN70414.1"/>
    <property type="molecule type" value="Genomic_DNA"/>
</dbReference>
<dbReference type="STRING" id="399550.Smar_1323"/>
<dbReference type="Proteomes" id="UP000000254">
    <property type="component" value="Chromosome"/>
</dbReference>
<organism evidence="1 2">
    <name type="scientific">Staphylothermus marinus (strain ATCC 43588 / DSM 3639 / JCM 9404 / F1)</name>
    <dbReference type="NCBI Taxonomy" id="399550"/>
    <lineage>
        <taxon>Archaea</taxon>
        <taxon>Thermoproteota</taxon>
        <taxon>Thermoprotei</taxon>
        <taxon>Desulfurococcales</taxon>
        <taxon>Desulfurococcaceae</taxon>
        <taxon>Staphylothermus</taxon>
    </lineage>
</organism>
<dbReference type="RefSeq" id="WP_011839608.1">
    <property type="nucleotide sequence ID" value="NC_009033.1"/>
</dbReference>
<accession>A3DP54</accession>
<proteinExistence type="predicted"/>
<dbReference type="GeneID" id="4907387"/>
<dbReference type="KEGG" id="smr:Smar_1323"/>
<keyword evidence="2" id="KW-1185">Reference proteome</keyword>
<dbReference type="eggNOG" id="arCOG04259">
    <property type="taxonomic scope" value="Archaea"/>
</dbReference>
<sequence>MKALLVEGIIIVLDLDRFEEYTVKHGLDQYRPNTVTGMLTSLVENFVRKWRAVVVYGLDYERGTEETILEIPYGYEQINEIVKDLKVIKDEVNRVGASITIVVIRDYVLGRKAKNRREAYHGTPGRRRAIRVLRKAKRAGGNKLVLLL</sequence>
<dbReference type="OrthoDB" id="15013at2157"/>
<protein>
    <submittedName>
        <fullName evidence="1">Uncharacterized protein</fullName>
    </submittedName>
</protein>
<evidence type="ECO:0000313" key="1">
    <source>
        <dbReference type="EMBL" id="ABN70414.1"/>
    </source>
</evidence>
<dbReference type="AlphaFoldDB" id="A3DP54"/>
<evidence type="ECO:0000313" key="2">
    <source>
        <dbReference type="Proteomes" id="UP000000254"/>
    </source>
</evidence>